<dbReference type="RefSeq" id="WP_200268330.1">
    <property type="nucleotide sequence ID" value="NZ_JAENIJ010000006.1"/>
</dbReference>
<feature type="compositionally biased region" description="Pro residues" evidence="1">
    <location>
        <begin position="176"/>
        <end position="186"/>
    </location>
</feature>
<sequence>MHGDGRLWAVAFAASVLINLSLLALLGIASIILPEKPTSTPPKPQESPREASVLISPDLFQAVAEKAPTPPAADPKFARTSEDQRGKRPDKPAFMGERDTQATSDRPPDESAPALPSQAGIDPRNNEEMETTESDYQEGDLDHSAEAETADQPMPPVPPAPETPPTPPQEASAKPANPPPPPPATPPREALVDGPNPVDVPVPKEIPGETPHDAPPVEEKEEAKPEEEVTKEDTPPEKEQEKQQADAETPQPEKPATPPASGKPGFSGYQRKTAIRGNISRTGRSSHDVADTPLGRYQAAISKAVEREWQLNCVRNRDFIIPGYLTVRFFVEPSGKVRSVEFVGEMETGQIQKGFTLNSIRDAAIPAMPKGVREEYADEPLELIFNFYF</sequence>
<name>A0A934S3U2_9BACT</name>
<evidence type="ECO:0000256" key="1">
    <source>
        <dbReference type="SAM" id="MobiDB-lite"/>
    </source>
</evidence>
<dbReference type="Proteomes" id="UP000603141">
    <property type="component" value="Unassembled WGS sequence"/>
</dbReference>
<feature type="compositionally biased region" description="Low complexity" evidence="1">
    <location>
        <begin position="192"/>
        <end position="203"/>
    </location>
</feature>
<comment type="caution">
    <text evidence="3">The sequence shown here is derived from an EMBL/GenBank/DDBJ whole genome shotgun (WGS) entry which is preliminary data.</text>
</comment>
<keyword evidence="4" id="KW-1185">Reference proteome</keyword>
<feature type="transmembrane region" description="Helical" evidence="2">
    <location>
        <begin position="7"/>
        <end position="33"/>
    </location>
</feature>
<proteinExistence type="predicted"/>
<dbReference type="AlphaFoldDB" id="A0A934S3U2"/>
<feature type="compositionally biased region" description="Pro residues" evidence="1">
    <location>
        <begin position="153"/>
        <end position="168"/>
    </location>
</feature>
<evidence type="ECO:0000313" key="3">
    <source>
        <dbReference type="EMBL" id="MBK1881807.1"/>
    </source>
</evidence>
<dbReference type="EMBL" id="JAENIJ010000006">
    <property type="protein sequence ID" value="MBK1881807.1"/>
    <property type="molecule type" value="Genomic_DNA"/>
</dbReference>
<gene>
    <name evidence="3" type="ORF">JIN85_05240</name>
</gene>
<keyword evidence="2" id="KW-0812">Transmembrane</keyword>
<keyword evidence="2" id="KW-0472">Membrane</keyword>
<keyword evidence="2" id="KW-1133">Transmembrane helix</keyword>
<feature type="compositionally biased region" description="Basic and acidic residues" evidence="1">
    <location>
        <begin position="206"/>
        <end position="245"/>
    </location>
</feature>
<feature type="compositionally biased region" description="Basic and acidic residues" evidence="1">
    <location>
        <begin position="76"/>
        <end position="100"/>
    </location>
</feature>
<evidence type="ECO:0000313" key="4">
    <source>
        <dbReference type="Proteomes" id="UP000603141"/>
    </source>
</evidence>
<protein>
    <recommendedName>
        <fullName evidence="5">TonB C-terminal domain-containing protein</fullName>
    </recommendedName>
</protein>
<feature type="compositionally biased region" description="Acidic residues" evidence="1">
    <location>
        <begin position="128"/>
        <end position="139"/>
    </location>
</feature>
<reference evidence="3" key="1">
    <citation type="submission" date="2021-01" db="EMBL/GenBank/DDBJ databases">
        <title>Modified the classification status of verrucomicrobia.</title>
        <authorList>
            <person name="Feng X."/>
        </authorList>
    </citation>
    <scope>NUCLEOTIDE SEQUENCE</scope>
    <source>
        <strain evidence="3">KCTC 22041</strain>
    </source>
</reference>
<feature type="region of interest" description="Disordered" evidence="1">
    <location>
        <begin position="35"/>
        <end position="270"/>
    </location>
</feature>
<organism evidence="3 4">
    <name type="scientific">Luteolibacter pohnpeiensis</name>
    <dbReference type="NCBI Taxonomy" id="454153"/>
    <lineage>
        <taxon>Bacteria</taxon>
        <taxon>Pseudomonadati</taxon>
        <taxon>Verrucomicrobiota</taxon>
        <taxon>Verrucomicrobiia</taxon>
        <taxon>Verrucomicrobiales</taxon>
        <taxon>Verrucomicrobiaceae</taxon>
        <taxon>Luteolibacter</taxon>
    </lineage>
</organism>
<evidence type="ECO:0008006" key="5">
    <source>
        <dbReference type="Google" id="ProtNLM"/>
    </source>
</evidence>
<accession>A0A934S3U2</accession>
<evidence type="ECO:0000256" key="2">
    <source>
        <dbReference type="SAM" id="Phobius"/>
    </source>
</evidence>